<gene>
    <name evidence="2" type="ORF">FZO89_06365</name>
</gene>
<name>A0A5D4XMN7_9GAMM</name>
<sequence length="149" mass="16168">MAKRPPQRPQRKPDDGPAVPFGAAAFAHDVDAQAAPAVEPPVADRAASLALPTSREEFIESLGEMRAQGSLDVADEAAILREYDVLLGELKSDKARLEAEFRERTSRDGQDASRAWLAEAAEALGRRQGERMRHLFQTIPALTQPPSAA</sequence>
<dbReference type="Proteomes" id="UP000324973">
    <property type="component" value="Unassembled WGS sequence"/>
</dbReference>
<evidence type="ECO:0000256" key="1">
    <source>
        <dbReference type="SAM" id="MobiDB-lite"/>
    </source>
</evidence>
<organism evidence="2 3">
    <name type="scientific">Luteimonas viscosa</name>
    <dbReference type="NCBI Taxonomy" id="1132694"/>
    <lineage>
        <taxon>Bacteria</taxon>
        <taxon>Pseudomonadati</taxon>
        <taxon>Pseudomonadota</taxon>
        <taxon>Gammaproteobacteria</taxon>
        <taxon>Lysobacterales</taxon>
        <taxon>Lysobacteraceae</taxon>
        <taxon>Luteimonas</taxon>
    </lineage>
</organism>
<dbReference type="OrthoDB" id="6028256at2"/>
<keyword evidence="3" id="KW-1185">Reference proteome</keyword>
<accession>A0A5D4XMN7</accession>
<dbReference type="RefSeq" id="WP_149102456.1">
    <property type="nucleotide sequence ID" value="NZ_VTFT01000001.1"/>
</dbReference>
<reference evidence="2 3" key="1">
    <citation type="submission" date="2019-08" db="EMBL/GenBank/DDBJ databases">
        <title>Luteimonas viscosus sp. nov., isolated from soil of a sunflower field.</title>
        <authorList>
            <person name="Jianli Z."/>
            <person name="Ying Z."/>
        </authorList>
    </citation>
    <scope>NUCLEOTIDE SEQUENCE [LARGE SCALE GENOMIC DNA]</scope>
    <source>
        <strain evidence="2 3">XBU10</strain>
    </source>
</reference>
<dbReference type="AlphaFoldDB" id="A0A5D4XMN7"/>
<evidence type="ECO:0000313" key="3">
    <source>
        <dbReference type="Proteomes" id="UP000324973"/>
    </source>
</evidence>
<comment type="caution">
    <text evidence="2">The sequence shown here is derived from an EMBL/GenBank/DDBJ whole genome shotgun (WGS) entry which is preliminary data.</text>
</comment>
<proteinExistence type="predicted"/>
<evidence type="ECO:0000313" key="2">
    <source>
        <dbReference type="EMBL" id="TYT25906.1"/>
    </source>
</evidence>
<feature type="region of interest" description="Disordered" evidence="1">
    <location>
        <begin position="1"/>
        <end position="21"/>
    </location>
</feature>
<dbReference type="EMBL" id="VTFT01000001">
    <property type="protein sequence ID" value="TYT25906.1"/>
    <property type="molecule type" value="Genomic_DNA"/>
</dbReference>
<protein>
    <submittedName>
        <fullName evidence="2">Uncharacterized protein</fullName>
    </submittedName>
</protein>
<feature type="compositionally biased region" description="Basic residues" evidence="1">
    <location>
        <begin position="1"/>
        <end position="10"/>
    </location>
</feature>